<evidence type="ECO:0000313" key="14">
    <source>
        <dbReference type="Proteomes" id="UP000030428"/>
    </source>
</evidence>
<dbReference type="EMBL" id="JSZA02000024">
    <property type="protein sequence ID" value="KHD06908.1"/>
    <property type="molecule type" value="Genomic_DNA"/>
</dbReference>
<keyword evidence="5 10" id="KW-0133">Cell shape</keyword>
<keyword evidence="2 10" id="KW-0132">Cell division</keyword>
<dbReference type="Gene3D" id="3.40.50.2000">
    <property type="entry name" value="Glycogen Phosphorylase B"/>
    <property type="match status" value="2"/>
</dbReference>
<dbReference type="EC" id="2.4.1.227" evidence="10"/>
<feature type="binding site" evidence="10">
    <location>
        <position position="194"/>
    </location>
    <ligand>
        <name>UDP-N-acetyl-alpha-D-glucosamine</name>
        <dbReference type="ChEBI" id="CHEBI:57705"/>
    </ligand>
</feature>
<dbReference type="GO" id="GO:0051991">
    <property type="term" value="F:UDP-N-acetyl-D-glucosamine:N-acetylmuramoyl-L-alanyl-D-glutamyl-meso-2,6-diaminopimelyl-D-alanyl-D-alanine-diphosphoundecaprenol 4-beta-N-acetylglucosaminlytransferase activity"/>
    <property type="evidence" value="ECO:0007669"/>
    <property type="project" value="RHEA"/>
</dbReference>
<dbReference type="GO" id="GO:0050511">
    <property type="term" value="F:undecaprenyldiphospho-muramoylpentapeptide beta-N-acetylglucosaminyltransferase activity"/>
    <property type="evidence" value="ECO:0007669"/>
    <property type="project" value="UniProtKB-UniRule"/>
</dbReference>
<keyword evidence="1 10" id="KW-1003">Cell membrane</keyword>
<comment type="pathway">
    <text evidence="10">Cell wall biogenesis; peptidoglycan biosynthesis.</text>
</comment>
<comment type="function">
    <text evidence="10">Cell wall formation. Catalyzes the transfer of a GlcNAc subunit on undecaprenyl-pyrophosphoryl-MurNAc-pentapeptide (lipid intermediate I) to form undecaprenyl-pyrophosphoryl-MurNAc-(pentapeptide)GlcNAc (lipid intermediate II).</text>
</comment>
<evidence type="ECO:0000259" key="11">
    <source>
        <dbReference type="Pfam" id="PF03033"/>
    </source>
</evidence>
<evidence type="ECO:0000256" key="1">
    <source>
        <dbReference type="ARBA" id="ARBA00022475"/>
    </source>
</evidence>
<evidence type="ECO:0000256" key="2">
    <source>
        <dbReference type="ARBA" id="ARBA00022618"/>
    </source>
</evidence>
<dbReference type="InterPro" id="IPR006009">
    <property type="entry name" value="GlcNAc_MurG"/>
</dbReference>
<feature type="binding site" evidence="10">
    <location>
        <position position="291"/>
    </location>
    <ligand>
        <name>UDP-N-acetyl-alpha-D-glucosamine</name>
        <dbReference type="ChEBI" id="CHEBI:57705"/>
    </ligand>
</feature>
<proteinExistence type="inferred from homology"/>
<evidence type="ECO:0000259" key="12">
    <source>
        <dbReference type="Pfam" id="PF04101"/>
    </source>
</evidence>
<sequence length="363" mass="38928">MVNFTKSPHQPILLMAGGTGGHVFPALAIAEALRTQGFAVCWLGTRRGLEARVVPDAKIDIKYISIEGIRGKGLLSVLAAPFKITLAVWQSVRVLRALRPAAVVGMGGFVTGPGGVAAWLLRIPLLIHEQNAIAGLTNRWLARLALKVMEAFPDTFPKKCHANYTGNPLRANIMNISPPVSVHEPRRVLIVGGSLGAKALNETVPQALRQVPGALEVWHQTGKIHINAMQKAYEGAPFKARVVAFIEDMADAYAWADLVICRAGAITVGELAQAGIASILVPYPYAVDDHQTSNAQFLSKKGAAILLPQTDLTVEKLATLMTELHNNPARLQTMSAAARKCATPLALQKVVELVIKTAYSGKN</sequence>
<dbReference type="InterPro" id="IPR007235">
    <property type="entry name" value="Glyco_trans_28_C"/>
</dbReference>
<evidence type="ECO:0000256" key="3">
    <source>
        <dbReference type="ARBA" id="ARBA00022676"/>
    </source>
</evidence>
<dbReference type="PANTHER" id="PTHR21015:SF22">
    <property type="entry name" value="GLYCOSYLTRANSFERASE"/>
    <property type="match status" value="1"/>
</dbReference>
<dbReference type="GO" id="GO:0071555">
    <property type="term" value="P:cell wall organization"/>
    <property type="evidence" value="ECO:0007669"/>
    <property type="project" value="UniProtKB-KW"/>
</dbReference>
<feature type="binding site" evidence="10">
    <location>
        <position position="246"/>
    </location>
    <ligand>
        <name>UDP-N-acetyl-alpha-D-glucosamine</name>
        <dbReference type="ChEBI" id="CHEBI:57705"/>
    </ligand>
</feature>
<keyword evidence="8 10" id="KW-0131">Cell cycle</keyword>
<dbReference type="GO" id="GO:0008360">
    <property type="term" value="P:regulation of cell shape"/>
    <property type="evidence" value="ECO:0007669"/>
    <property type="project" value="UniProtKB-KW"/>
</dbReference>
<reference evidence="13 14" key="1">
    <citation type="journal article" date="2016" name="Front. Microbiol.">
        <title>Single-Cell (Meta-)Genomics of a Dimorphic Candidatus Thiomargarita nelsonii Reveals Genomic Plasticity.</title>
        <authorList>
            <person name="Flood B.E."/>
            <person name="Fliss P."/>
            <person name="Jones D.S."/>
            <person name="Dick G.J."/>
            <person name="Jain S."/>
            <person name="Kaster A.K."/>
            <person name="Winkel M."/>
            <person name="Mussmann M."/>
            <person name="Bailey J."/>
        </authorList>
    </citation>
    <scope>NUCLEOTIDE SEQUENCE [LARGE SCALE GENOMIC DNA]</scope>
    <source>
        <strain evidence="13">Hydrate Ridge</strain>
    </source>
</reference>
<keyword evidence="9 10" id="KW-0961">Cell wall biogenesis/degradation</keyword>
<evidence type="ECO:0000256" key="10">
    <source>
        <dbReference type="HAMAP-Rule" id="MF_00033"/>
    </source>
</evidence>
<keyword evidence="3 10" id="KW-0328">Glycosyltransferase</keyword>
<evidence type="ECO:0000256" key="9">
    <source>
        <dbReference type="ARBA" id="ARBA00023316"/>
    </source>
</evidence>
<evidence type="ECO:0000313" key="13">
    <source>
        <dbReference type="EMBL" id="KHD06908.1"/>
    </source>
</evidence>
<dbReference type="AlphaFoldDB" id="A0A0A6P840"/>
<organism evidence="13 14">
    <name type="scientific">Candidatus Thiomargarita nelsonii</name>
    <dbReference type="NCBI Taxonomy" id="1003181"/>
    <lineage>
        <taxon>Bacteria</taxon>
        <taxon>Pseudomonadati</taxon>
        <taxon>Pseudomonadota</taxon>
        <taxon>Gammaproteobacteria</taxon>
        <taxon>Thiotrichales</taxon>
        <taxon>Thiotrichaceae</taxon>
        <taxon>Thiomargarita</taxon>
    </lineage>
</organism>
<dbReference type="GO" id="GO:0009252">
    <property type="term" value="P:peptidoglycan biosynthetic process"/>
    <property type="evidence" value="ECO:0007669"/>
    <property type="project" value="UniProtKB-UniRule"/>
</dbReference>
<dbReference type="CDD" id="cd03785">
    <property type="entry name" value="GT28_MurG"/>
    <property type="match status" value="1"/>
</dbReference>
<comment type="similarity">
    <text evidence="10">Belongs to the glycosyltransferase 28 family. MurG subfamily.</text>
</comment>
<name>A0A0A6P840_9GAMM</name>
<comment type="caution">
    <text evidence="10">Lacks conserved residue(s) required for the propagation of feature annotation.</text>
</comment>
<evidence type="ECO:0000256" key="8">
    <source>
        <dbReference type="ARBA" id="ARBA00023306"/>
    </source>
</evidence>
<dbReference type="GO" id="GO:0051301">
    <property type="term" value="P:cell division"/>
    <property type="evidence" value="ECO:0007669"/>
    <property type="project" value="UniProtKB-KW"/>
</dbReference>
<dbReference type="Proteomes" id="UP000030428">
    <property type="component" value="Unassembled WGS sequence"/>
</dbReference>
<feature type="binding site" evidence="10">
    <location>
        <position position="170"/>
    </location>
    <ligand>
        <name>UDP-N-acetyl-alpha-D-glucosamine</name>
        <dbReference type="ChEBI" id="CHEBI:57705"/>
    </ligand>
</feature>
<comment type="caution">
    <text evidence="13">The sequence shown here is derived from an EMBL/GenBank/DDBJ whole genome shotgun (WGS) entry which is preliminary data.</text>
</comment>
<evidence type="ECO:0000256" key="5">
    <source>
        <dbReference type="ARBA" id="ARBA00022960"/>
    </source>
</evidence>
<protein>
    <recommendedName>
        <fullName evidence="10">UDP-N-acetylglucosamine--N-acetylmuramyl-(pentapeptide) pyrophosphoryl-undecaprenol N-acetylglucosamine transferase</fullName>
        <ecNumber evidence="10">2.4.1.227</ecNumber>
    </recommendedName>
    <alternativeName>
        <fullName evidence="10">Undecaprenyl-PP-MurNAc-pentapeptide-UDPGlcNAc GlcNAc transferase</fullName>
    </alternativeName>
</protein>
<dbReference type="Pfam" id="PF03033">
    <property type="entry name" value="Glyco_transf_28"/>
    <property type="match status" value="1"/>
</dbReference>
<dbReference type="GO" id="GO:0005886">
    <property type="term" value="C:plasma membrane"/>
    <property type="evidence" value="ECO:0007669"/>
    <property type="project" value="UniProtKB-SubCell"/>
</dbReference>
<keyword evidence="6 10" id="KW-0573">Peptidoglycan synthesis</keyword>
<accession>A0A0A6P840</accession>
<dbReference type="NCBIfam" id="TIGR01133">
    <property type="entry name" value="murG"/>
    <property type="match status" value="1"/>
</dbReference>
<comment type="catalytic activity">
    <reaction evidence="10">
        <text>di-trans,octa-cis-undecaprenyl diphospho-N-acetyl-alpha-D-muramoyl-L-alanyl-D-glutamyl-meso-2,6-diaminopimeloyl-D-alanyl-D-alanine + UDP-N-acetyl-alpha-D-glucosamine = di-trans,octa-cis-undecaprenyl diphospho-[N-acetyl-alpha-D-glucosaminyl-(1-&gt;4)]-N-acetyl-alpha-D-muramoyl-L-alanyl-D-glutamyl-meso-2,6-diaminopimeloyl-D-alanyl-D-alanine + UDP + H(+)</text>
        <dbReference type="Rhea" id="RHEA:31227"/>
        <dbReference type="ChEBI" id="CHEBI:15378"/>
        <dbReference type="ChEBI" id="CHEBI:57705"/>
        <dbReference type="ChEBI" id="CHEBI:58223"/>
        <dbReference type="ChEBI" id="CHEBI:61387"/>
        <dbReference type="ChEBI" id="CHEBI:61388"/>
        <dbReference type="EC" id="2.4.1.227"/>
    </reaction>
</comment>
<evidence type="ECO:0000256" key="4">
    <source>
        <dbReference type="ARBA" id="ARBA00022679"/>
    </source>
</evidence>
<dbReference type="HAMAP" id="MF_00033">
    <property type="entry name" value="MurG"/>
    <property type="match status" value="1"/>
</dbReference>
<keyword evidence="14" id="KW-1185">Reference proteome</keyword>
<evidence type="ECO:0000256" key="6">
    <source>
        <dbReference type="ARBA" id="ARBA00022984"/>
    </source>
</evidence>
<feature type="binding site" evidence="10">
    <location>
        <begin position="19"/>
        <end position="21"/>
    </location>
    <ligand>
        <name>UDP-N-acetyl-alpha-D-glucosamine</name>
        <dbReference type="ChEBI" id="CHEBI:57705"/>
    </ligand>
</feature>
<keyword evidence="4 10" id="KW-0808">Transferase</keyword>
<dbReference type="UniPathway" id="UPA00219"/>
<feature type="domain" description="Glycosyltransferase family 28 N-terminal" evidence="11">
    <location>
        <begin position="12"/>
        <end position="149"/>
    </location>
</feature>
<dbReference type="SUPFAM" id="SSF53756">
    <property type="entry name" value="UDP-Glycosyltransferase/glycogen phosphorylase"/>
    <property type="match status" value="1"/>
</dbReference>
<keyword evidence="7 10" id="KW-0472">Membrane</keyword>
<comment type="subcellular location">
    <subcellularLocation>
        <location evidence="10">Cell membrane</location>
        <topology evidence="10">Peripheral membrane protein</topology>
        <orientation evidence="10">Cytoplasmic side</orientation>
    </subcellularLocation>
</comment>
<dbReference type="GO" id="GO:0005975">
    <property type="term" value="P:carbohydrate metabolic process"/>
    <property type="evidence" value="ECO:0007669"/>
    <property type="project" value="InterPro"/>
</dbReference>
<dbReference type="Pfam" id="PF04101">
    <property type="entry name" value="Glyco_tran_28_C"/>
    <property type="match status" value="1"/>
</dbReference>
<evidence type="ECO:0000256" key="7">
    <source>
        <dbReference type="ARBA" id="ARBA00023136"/>
    </source>
</evidence>
<dbReference type="InterPro" id="IPR004276">
    <property type="entry name" value="GlycoTrans_28_N"/>
</dbReference>
<feature type="domain" description="Glycosyl transferase family 28 C-terminal" evidence="12">
    <location>
        <begin position="188"/>
        <end position="340"/>
    </location>
</feature>
<feature type="binding site" evidence="10">
    <location>
        <position position="131"/>
    </location>
    <ligand>
        <name>UDP-N-acetyl-alpha-D-glucosamine</name>
        <dbReference type="ChEBI" id="CHEBI:57705"/>
    </ligand>
</feature>
<gene>
    <name evidence="10 13" type="primary">murG</name>
    <name evidence="13" type="ORF">PN36_08440</name>
</gene>
<dbReference type="PANTHER" id="PTHR21015">
    <property type="entry name" value="UDP-N-ACETYLGLUCOSAMINE--N-ACETYLMURAMYL-(PENTAPEPTIDE) PYROPHOSPHORYL-UNDECAPRENOL N-ACETYLGLUCOSAMINE TRANSFERASE 1"/>
    <property type="match status" value="1"/>
</dbReference>